<proteinExistence type="predicted"/>
<dbReference type="AlphaFoldDB" id="A0A1N6ZKT2"/>
<gene>
    <name evidence="3" type="ORF">SAMN05421829_11252</name>
</gene>
<evidence type="ECO:0008006" key="5">
    <source>
        <dbReference type="Google" id="ProtNLM"/>
    </source>
</evidence>
<feature type="chain" id="PRO_5012320144" description="YfdX protein" evidence="2">
    <location>
        <begin position="23"/>
        <end position="291"/>
    </location>
</feature>
<dbReference type="Proteomes" id="UP000186819">
    <property type="component" value="Unassembled WGS sequence"/>
</dbReference>
<evidence type="ECO:0000313" key="4">
    <source>
        <dbReference type="Proteomes" id="UP000186819"/>
    </source>
</evidence>
<protein>
    <recommendedName>
        <fullName evidence="5">YfdX protein</fullName>
    </recommendedName>
</protein>
<sequence>MRLRWMTGVVAAVFAVTVAAQAPADGSDQKRRLIEQKIRLVETLINSPAARGAAEGREADSRSLIEQGKRAIDDARKALGDARFDEAAKLADEALRSVSSASRRMSPGEGALPESAQRKNLQDLGDQVGMYRNSIEELSKDSQKGAAAKALLGRVDGLTAESRQLAEAGRVGEAGKKMAEAYKLAVEELSRLRAGQEVLLSLKFDTPADEYAYEKKRFASNEIMVDMMVAEGRAAGDKGRLVDGFVEEGRRLGAQADEQAKAGRHVEAVKLMEQASAQLIRALQSMGVPVF</sequence>
<feature type="region of interest" description="Disordered" evidence="1">
    <location>
        <begin position="97"/>
        <end position="119"/>
    </location>
</feature>
<keyword evidence="4" id="KW-1185">Reference proteome</keyword>
<dbReference type="STRING" id="34027.SAMN05421829_11252"/>
<dbReference type="RefSeq" id="WP_244551738.1">
    <property type="nucleotide sequence ID" value="NZ_FTMD01000012.1"/>
</dbReference>
<keyword evidence="2" id="KW-0732">Signal</keyword>
<dbReference type="EMBL" id="FTMD01000012">
    <property type="protein sequence ID" value="SIR27483.1"/>
    <property type="molecule type" value="Genomic_DNA"/>
</dbReference>
<feature type="signal peptide" evidence="2">
    <location>
        <begin position="1"/>
        <end position="22"/>
    </location>
</feature>
<name>A0A1N6ZKT2_9RHOO</name>
<evidence type="ECO:0000313" key="3">
    <source>
        <dbReference type="EMBL" id="SIR27483.1"/>
    </source>
</evidence>
<reference evidence="4" key="1">
    <citation type="submission" date="2017-01" db="EMBL/GenBank/DDBJ databases">
        <authorList>
            <person name="Varghese N."/>
            <person name="Submissions S."/>
        </authorList>
    </citation>
    <scope>NUCLEOTIDE SEQUENCE [LARGE SCALE GENOMIC DNA]</scope>
    <source>
        <strain evidence="4">ATCC 51758</strain>
    </source>
</reference>
<organism evidence="3 4">
    <name type="scientific">Aromatoleum tolulyticum</name>
    <dbReference type="NCBI Taxonomy" id="34027"/>
    <lineage>
        <taxon>Bacteria</taxon>
        <taxon>Pseudomonadati</taxon>
        <taxon>Pseudomonadota</taxon>
        <taxon>Betaproteobacteria</taxon>
        <taxon>Rhodocyclales</taxon>
        <taxon>Rhodocyclaceae</taxon>
        <taxon>Aromatoleum</taxon>
    </lineage>
</organism>
<evidence type="ECO:0000256" key="1">
    <source>
        <dbReference type="SAM" id="MobiDB-lite"/>
    </source>
</evidence>
<evidence type="ECO:0000256" key="2">
    <source>
        <dbReference type="SAM" id="SignalP"/>
    </source>
</evidence>
<accession>A0A1N6ZKT2</accession>